<dbReference type="Proteomes" id="UP001358586">
    <property type="component" value="Chromosome 8"/>
</dbReference>
<dbReference type="EMBL" id="JARKNE010000008">
    <property type="protein sequence ID" value="KAK5813443.1"/>
    <property type="molecule type" value="Genomic_DNA"/>
</dbReference>
<keyword evidence="4" id="KW-0964">Secreted</keyword>
<evidence type="ECO:0000256" key="1">
    <source>
        <dbReference type="ARBA" id="ARBA00004613"/>
    </source>
</evidence>
<evidence type="ECO:0000256" key="2">
    <source>
        <dbReference type="ARBA" id="ARBA00005581"/>
    </source>
</evidence>
<reference evidence="7 8" key="1">
    <citation type="submission" date="2023-03" db="EMBL/GenBank/DDBJ databases">
        <title>WGS of Gossypium arboreum.</title>
        <authorList>
            <person name="Yu D."/>
        </authorList>
    </citation>
    <scope>NUCLEOTIDE SEQUENCE [LARGE SCALE GENOMIC DNA]</scope>
    <source>
        <tissue evidence="7">Leaf</tissue>
    </source>
</reference>
<accession>A0ABR0P547</accession>
<dbReference type="PANTHER" id="PTHR31232">
    <property type="match status" value="1"/>
</dbReference>
<keyword evidence="3" id="KW-0713">Self-incompatibility</keyword>
<gene>
    <name evidence="7" type="ORF">PVK06_028893</name>
</gene>
<evidence type="ECO:0000256" key="3">
    <source>
        <dbReference type="ARBA" id="ARBA00022471"/>
    </source>
</evidence>
<evidence type="ECO:0000313" key="7">
    <source>
        <dbReference type="EMBL" id="KAK5813443.1"/>
    </source>
</evidence>
<organism evidence="7 8">
    <name type="scientific">Gossypium arboreum</name>
    <name type="common">Tree cotton</name>
    <name type="synonym">Gossypium nanking</name>
    <dbReference type="NCBI Taxonomy" id="29729"/>
    <lineage>
        <taxon>Eukaryota</taxon>
        <taxon>Viridiplantae</taxon>
        <taxon>Streptophyta</taxon>
        <taxon>Embryophyta</taxon>
        <taxon>Tracheophyta</taxon>
        <taxon>Spermatophyta</taxon>
        <taxon>Magnoliopsida</taxon>
        <taxon>eudicotyledons</taxon>
        <taxon>Gunneridae</taxon>
        <taxon>Pentapetalae</taxon>
        <taxon>rosids</taxon>
        <taxon>malvids</taxon>
        <taxon>Malvales</taxon>
        <taxon>Malvaceae</taxon>
        <taxon>Malvoideae</taxon>
        <taxon>Gossypium</taxon>
    </lineage>
</organism>
<evidence type="ECO:0008006" key="9">
    <source>
        <dbReference type="Google" id="ProtNLM"/>
    </source>
</evidence>
<comment type="caution">
    <text evidence="7">The sequence shown here is derived from an EMBL/GenBank/DDBJ whole genome shotgun (WGS) entry which is preliminary data.</text>
</comment>
<evidence type="ECO:0000256" key="6">
    <source>
        <dbReference type="SAM" id="SignalP"/>
    </source>
</evidence>
<evidence type="ECO:0000256" key="5">
    <source>
        <dbReference type="ARBA" id="ARBA00022729"/>
    </source>
</evidence>
<dbReference type="Pfam" id="PF05938">
    <property type="entry name" value="Self-incomp_S1"/>
    <property type="match status" value="1"/>
</dbReference>
<evidence type="ECO:0000256" key="4">
    <source>
        <dbReference type="ARBA" id="ARBA00022525"/>
    </source>
</evidence>
<comment type="similarity">
    <text evidence="2">Belongs to the plant self-incompatibility (S1) protein family.</text>
</comment>
<protein>
    <recommendedName>
        <fullName evidence="9">S-protein homolog</fullName>
    </recommendedName>
</protein>
<proteinExistence type="inferred from homology"/>
<name>A0ABR0P547_GOSAR</name>
<keyword evidence="5 6" id="KW-0732">Signal</keyword>
<sequence length="318" mass="36757">MNNFYKNIMLFILVQAIAPLITSSSSEPTKGYDDNNINSFSLRTTWHVHTVNDLSKGKILLVHCKSKDNDLGIHNLTVGVEFSWKFKLQIFRGTLFWCYMAYDNFHAAFNVFWVNEVFLRKCNYSDCIWLARDDGIYLRNIRDKYDEYRHDWESGRLFVVDFFLKIRLREEDPPDEGGNDESMEMSPKKMMSFKEMLLNSVMVENPDDSIFHDATLPAASSSMDDSIWRKEMEILMGIIISALMFEAKEMLLKYIKWNPLNKGKKTVEFGSKKGEKKSNGRNVAEINGVFLFIGASSSSFTGQTVKHFSSIERGNQKS</sequence>
<dbReference type="InterPro" id="IPR010264">
    <property type="entry name" value="Self-incomp_S1"/>
</dbReference>
<feature type="signal peptide" evidence="6">
    <location>
        <begin position="1"/>
        <end position="26"/>
    </location>
</feature>
<dbReference type="PANTHER" id="PTHR31232:SF60">
    <property type="entry name" value="S-PROTEIN HOMOLOG"/>
    <property type="match status" value="1"/>
</dbReference>
<comment type="subcellular location">
    <subcellularLocation>
        <location evidence="1">Secreted</location>
    </subcellularLocation>
</comment>
<feature type="chain" id="PRO_5045207947" description="S-protein homolog" evidence="6">
    <location>
        <begin position="27"/>
        <end position="318"/>
    </location>
</feature>
<evidence type="ECO:0000313" key="8">
    <source>
        <dbReference type="Proteomes" id="UP001358586"/>
    </source>
</evidence>
<keyword evidence="8" id="KW-1185">Reference proteome</keyword>